<accession>A0ABV2LGM0</accession>
<sequence length="687" mass="77715">MIFSGKIISIPKIDGNLLSFELETYDETVVVYHKIKSAVEKEQLNNLSIHLSCVLKGKLEEPQTKTHFYGMDYREYLRNNNIYWILKTVEFGVDHCEKTKNPSVHEQIDTWRSKKIKALENHFSANTAGLMNALLFGYRDGIEAETLQYYQGLGLTHLLAVSGFNVGIVTYILYLILVRLGVIKEIAYILIILFLPIYIVLTGAESSIIRAGMMGMIVLLIMMFKGKLHPVTLLSFVCIGMLSYDPSFAFDLGFQLSFLMTFVLITSIYVLENASSIGLLIMTSSICSLFSFPIILYHFFEFSLLSIPFNVLYIPFVSLVLFPISFVILLLSLFVPEAILTVKELIESLFNFSVLFMEKAQFLKMTVVLGRPTDWIYALYFCAIFYFMYRWEVTKQIHILIVMPFLLVCFIHWGLPYVNPKATVSFINVGQGDSILVELPYRKAVYLIDTGGSFSFGQEDWEKREEEYDVTKEVVYPFLKAKGIRRLDGLIITHGDLDHAGGGEFLLDHIKVENVSLPHKRKGNDLETFIETAAAKNNIDVVKLAKGMQWESAHSLFLVLHPGSKESTSNNNSIVLWLKVYDQTFLLTGDIEAEAETAIINSFPKIKSDVLKVGHHGSVTSSTPSFLNSVSPRYGIISAGENNMYGHPAPEVLKRLRGRGIIIYRTDEHGDISFVVDKKGLKVKTAQ</sequence>
<feature type="transmembrane region" description="Helical" evidence="6">
    <location>
        <begin position="398"/>
        <end position="415"/>
    </location>
</feature>
<evidence type="ECO:0000256" key="1">
    <source>
        <dbReference type="ARBA" id="ARBA00004651"/>
    </source>
</evidence>
<comment type="caution">
    <text evidence="8">The sequence shown here is derived from an EMBL/GenBank/DDBJ whole genome shotgun (WGS) entry which is preliminary data.</text>
</comment>
<reference evidence="8 9" key="1">
    <citation type="submission" date="2024-06" db="EMBL/GenBank/DDBJ databases">
        <title>Genomic Encyclopedia of Type Strains, Phase IV (KMG-IV): sequencing the most valuable type-strain genomes for metagenomic binning, comparative biology and taxonomic classification.</title>
        <authorList>
            <person name="Goeker M."/>
        </authorList>
    </citation>
    <scope>NUCLEOTIDE SEQUENCE [LARGE SCALE GENOMIC DNA]</scope>
    <source>
        <strain evidence="8 9">DSM 100124</strain>
    </source>
</reference>
<feature type="transmembrane region" description="Helical" evidence="6">
    <location>
        <begin position="312"/>
        <end position="333"/>
    </location>
</feature>
<evidence type="ECO:0000313" key="8">
    <source>
        <dbReference type="EMBL" id="MET3727730.1"/>
    </source>
</evidence>
<gene>
    <name evidence="8" type="ORF">ABID52_001311</name>
</gene>
<evidence type="ECO:0000256" key="2">
    <source>
        <dbReference type="ARBA" id="ARBA00022475"/>
    </source>
</evidence>
<feature type="transmembrane region" description="Helical" evidence="6">
    <location>
        <begin position="375"/>
        <end position="391"/>
    </location>
</feature>
<organism evidence="8 9">
    <name type="scientific">Fictibacillus halophilus</name>
    <dbReference type="NCBI Taxonomy" id="1610490"/>
    <lineage>
        <taxon>Bacteria</taxon>
        <taxon>Bacillati</taxon>
        <taxon>Bacillota</taxon>
        <taxon>Bacilli</taxon>
        <taxon>Bacillales</taxon>
        <taxon>Fictibacillaceae</taxon>
        <taxon>Fictibacillus</taxon>
    </lineage>
</organism>
<feature type="transmembrane region" description="Helical" evidence="6">
    <location>
        <begin position="278"/>
        <end position="300"/>
    </location>
</feature>
<feature type="transmembrane region" description="Helical" evidence="6">
    <location>
        <begin position="186"/>
        <end position="204"/>
    </location>
</feature>
<dbReference type="SMART" id="SM00849">
    <property type="entry name" value="Lactamase_B"/>
    <property type="match status" value="1"/>
</dbReference>
<keyword evidence="4 6" id="KW-1133">Transmembrane helix</keyword>
<feature type="transmembrane region" description="Helical" evidence="6">
    <location>
        <begin position="216"/>
        <end position="242"/>
    </location>
</feature>
<dbReference type="PANTHER" id="PTHR30619">
    <property type="entry name" value="DNA INTERNALIZATION/COMPETENCE PROTEIN COMEC/REC2"/>
    <property type="match status" value="1"/>
</dbReference>
<dbReference type="NCBIfam" id="TIGR00360">
    <property type="entry name" value="ComEC_N-term"/>
    <property type="match status" value="1"/>
</dbReference>
<keyword evidence="9" id="KW-1185">Reference proteome</keyword>
<dbReference type="InterPro" id="IPR004797">
    <property type="entry name" value="Competence_ComEC/Rec2"/>
</dbReference>
<dbReference type="InterPro" id="IPR036866">
    <property type="entry name" value="RibonucZ/Hydroxyglut_hydro"/>
</dbReference>
<evidence type="ECO:0000259" key="7">
    <source>
        <dbReference type="SMART" id="SM00849"/>
    </source>
</evidence>
<keyword evidence="2" id="KW-1003">Cell membrane</keyword>
<dbReference type="InterPro" id="IPR052159">
    <property type="entry name" value="Competence_DNA_uptake"/>
</dbReference>
<proteinExistence type="predicted"/>
<dbReference type="EMBL" id="JBEPMP010000001">
    <property type="protein sequence ID" value="MET3727730.1"/>
    <property type="molecule type" value="Genomic_DNA"/>
</dbReference>
<dbReference type="CDD" id="cd07731">
    <property type="entry name" value="ComA-like_MBL-fold"/>
    <property type="match status" value="1"/>
</dbReference>
<evidence type="ECO:0000256" key="3">
    <source>
        <dbReference type="ARBA" id="ARBA00022692"/>
    </source>
</evidence>
<dbReference type="InterPro" id="IPR001279">
    <property type="entry name" value="Metallo-B-lactamas"/>
</dbReference>
<dbReference type="InterPro" id="IPR004477">
    <property type="entry name" value="ComEC_N"/>
</dbReference>
<dbReference type="Gene3D" id="3.60.15.10">
    <property type="entry name" value="Ribonuclease Z/Hydroxyacylglutathione hydrolase-like"/>
    <property type="match status" value="1"/>
</dbReference>
<evidence type="ECO:0000256" key="5">
    <source>
        <dbReference type="ARBA" id="ARBA00023136"/>
    </source>
</evidence>
<evidence type="ECO:0000256" key="6">
    <source>
        <dbReference type="SAM" id="Phobius"/>
    </source>
</evidence>
<protein>
    <submittedName>
        <fullName evidence="8">Competence protein ComEC</fullName>
    </submittedName>
</protein>
<dbReference type="Proteomes" id="UP001549097">
    <property type="component" value="Unassembled WGS sequence"/>
</dbReference>
<evidence type="ECO:0000256" key="4">
    <source>
        <dbReference type="ARBA" id="ARBA00022989"/>
    </source>
</evidence>
<feature type="domain" description="Metallo-beta-lactamase" evidence="7">
    <location>
        <begin position="431"/>
        <end position="641"/>
    </location>
</feature>
<dbReference type="InterPro" id="IPR035681">
    <property type="entry name" value="ComA-like_MBL"/>
</dbReference>
<dbReference type="Pfam" id="PF00753">
    <property type="entry name" value="Lactamase_B"/>
    <property type="match status" value="1"/>
</dbReference>
<keyword evidence="3 6" id="KW-0812">Transmembrane</keyword>
<feature type="transmembrane region" description="Helical" evidence="6">
    <location>
        <begin position="158"/>
        <end position="180"/>
    </location>
</feature>
<dbReference type="SUPFAM" id="SSF56281">
    <property type="entry name" value="Metallo-hydrolase/oxidoreductase"/>
    <property type="match status" value="1"/>
</dbReference>
<dbReference type="Pfam" id="PF13567">
    <property type="entry name" value="DUF4131"/>
    <property type="match status" value="1"/>
</dbReference>
<name>A0ABV2LGM0_9BACL</name>
<dbReference type="Pfam" id="PF03772">
    <property type="entry name" value="Competence"/>
    <property type="match status" value="1"/>
</dbReference>
<evidence type="ECO:0000313" key="9">
    <source>
        <dbReference type="Proteomes" id="UP001549097"/>
    </source>
</evidence>
<comment type="subcellular location">
    <subcellularLocation>
        <location evidence="1">Cell membrane</location>
        <topology evidence="1">Multi-pass membrane protein</topology>
    </subcellularLocation>
</comment>
<keyword evidence="5 6" id="KW-0472">Membrane</keyword>
<dbReference type="PANTHER" id="PTHR30619:SF1">
    <property type="entry name" value="RECOMBINATION PROTEIN 2"/>
    <property type="match status" value="1"/>
</dbReference>
<dbReference type="NCBIfam" id="TIGR00361">
    <property type="entry name" value="ComEC_Rec2"/>
    <property type="match status" value="1"/>
</dbReference>
<feature type="transmembrane region" description="Helical" evidence="6">
    <location>
        <begin position="248"/>
        <end position="271"/>
    </location>
</feature>
<dbReference type="InterPro" id="IPR025405">
    <property type="entry name" value="DUF4131"/>
</dbReference>